<dbReference type="InterPro" id="IPR020846">
    <property type="entry name" value="MFS_dom"/>
</dbReference>
<dbReference type="GO" id="GO:0022857">
    <property type="term" value="F:transmembrane transporter activity"/>
    <property type="evidence" value="ECO:0007669"/>
    <property type="project" value="InterPro"/>
</dbReference>
<dbReference type="PANTHER" id="PTHR42718:SF9">
    <property type="entry name" value="MAJOR FACILITATOR SUPERFAMILY MULTIDRUG TRANSPORTER MFSC"/>
    <property type="match status" value="1"/>
</dbReference>
<accession>A0A1U9QPK6</accession>
<evidence type="ECO:0000256" key="2">
    <source>
        <dbReference type="ARBA" id="ARBA00022448"/>
    </source>
</evidence>
<feature type="transmembrane region" description="Helical" evidence="7">
    <location>
        <begin position="373"/>
        <end position="394"/>
    </location>
</feature>
<evidence type="ECO:0000313" key="10">
    <source>
        <dbReference type="Proteomes" id="UP000189677"/>
    </source>
</evidence>
<evidence type="ECO:0000313" key="9">
    <source>
        <dbReference type="EMBL" id="AQU66009.1"/>
    </source>
</evidence>
<feature type="domain" description="Major facilitator superfamily (MFS) profile" evidence="8">
    <location>
        <begin position="18"/>
        <end position="465"/>
    </location>
</feature>
<evidence type="ECO:0000256" key="7">
    <source>
        <dbReference type="SAM" id="Phobius"/>
    </source>
</evidence>
<dbReference type="SUPFAM" id="SSF103473">
    <property type="entry name" value="MFS general substrate transporter"/>
    <property type="match status" value="1"/>
</dbReference>
<proteinExistence type="predicted"/>
<comment type="subcellular location">
    <subcellularLocation>
        <location evidence="1">Cell membrane</location>
        <topology evidence="1">Multi-pass membrane protein</topology>
    </subcellularLocation>
</comment>
<evidence type="ECO:0000259" key="8">
    <source>
        <dbReference type="PROSITE" id="PS50850"/>
    </source>
</evidence>
<feature type="transmembrane region" description="Helical" evidence="7">
    <location>
        <begin position="439"/>
        <end position="460"/>
    </location>
</feature>
<evidence type="ECO:0000256" key="4">
    <source>
        <dbReference type="ARBA" id="ARBA00022989"/>
    </source>
</evidence>
<dbReference type="Proteomes" id="UP000189677">
    <property type="component" value="Chromosome"/>
</dbReference>
<keyword evidence="5 7" id="KW-0472">Membrane</keyword>
<evidence type="ECO:0000256" key="3">
    <source>
        <dbReference type="ARBA" id="ARBA00022692"/>
    </source>
</evidence>
<dbReference type="EMBL" id="CP018047">
    <property type="protein sequence ID" value="AQU66009.1"/>
    <property type="molecule type" value="Genomic_DNA"/>
</dbReference>
<feature type="transmembrane region" description="Helical" evidence="7">
    <location>
        <begin position="178"/>
        <end position="197"/>
    </location>
</feature>
<dbReference type="AlphaFoldDB" id="A0A1U9QPK6"/>
<keyword evidence="4 7" id="KW-1133">Transmembrane helix</keyword>
<keyword evidence="3 7" id="KW-0812">Transmembrane</keyword>
<keyword evidence="10" id="KW-1185">Reference proteome</keyword>
<dbReference type="Pfam" id="PF07690">
    <property type="entry name" value="MFS_1"/>
    <property type="match status" value="1"/>
</dbReference>
<feature type="transmembrane region" description="Helical" evidence="7">
    <location>
        <begin position="113"/>
        <end position="137"/>
    </location>
</feature>
<keyword evidence="6" id="KW-0046">Antibiotic resistance</keyword>
<dbReference type="InterPro" id="IPR036259">
    <property type="entry name" value="MFS_trans_sf"/>
</dbReference>
<dbReference type="GO" id="GO:0046677">
    <property type="term" value="P:response to antibiotic"/>
    <property type="evidence" value="ECO:0007669"/>
    <property type="project" value="UniProtKB-KW"/>
</dbReference>
<sequence length="493" mass="51223">MRVSSPSTRLFTRLPLAGNYPAAVALALLALSPYLILTTATSLAEPQIMGGIGATQYELQLSSGMSNAAYAFGAVAAADLVQRFARRRIYLICECGFVLSSVLALSAQNIGMFAAGLVLQGLFTGMLLVAALPPLIIGHPINKLQTTAAVVSLGLFGMVAFGPLVGGLVGSLGGWRPLFAGVGTLALIGLFIGSLTFEGNDPPDRRARFDWTAIPLAFGTTALPFFGVSWLTRGDFSDPQFYVPVFVGLLCGVFLVGGQYRKAKPLMPVRPISNTLPVVGTLNAMLVGACFTTLLELIEVYLTRMAGYSPLRIGALVTPQILGVLIAALLFRRLMSTRWTPYLALCGTVSVAIGAAVLLAASTSSASVTVPIASFFLGFGAGAGVTPGLFLAGFSVPAAQIGPTFALVELLRSEAAFLIGPVLLHFALVQGLADGFHQAVGITLGITVIGILALVTLYALGGARPEAPDLVSWHAGTDTGYHSPALLAAVRGR</sequence>
<protein>
    <recommendedName>
        <fullName evidence="8">Major facilitator superfamily (MFS) profile domain-containing protein</fullName>
    </recommendedName>
</protein>
<dbReference type="RefSeq" id="WP_078074538.1">
    <property type="nucleotide sequence ID" value="NZ_CP018047.1"/>
</dbReference>
<feature type="transmembrane region" description="Helical" evidence="7">
    <location>
        <begin position="415"/>
        <end position="433"/>
    </location>
</feature>
<evidence type="ECO:0000256" key="6">
    <source>
        <dbReference type="ARBA" id="ARBA00023251"/>
    </source>
</evidence>
<feature type="transmembrane region" description="Helical" evidence="7">
    <location>
        <begin position="89"/>
        <end position="107"/>
    </location>
</feature>
<feature type="transmembrane region" description="Helical" evidence="7">
    <location>
        <begin position="342"/>
        <end position="361"/>
    </location>
</feature>
<feature type="transmembrane region" description="Helical" evidence="7">
    <location>
        <begin position="209"/>
        <end position="229"/>
    </location>
</feature>
<dbReference type="PROSITE" id="PS50850">
    <property type="entry name" value="MFS"/>
    <property type="match status" value="1"/>
</dbReference>
<dbReference type="KEGG" id="snw:BBN63_06865"/>
<dbReference type="PANTHER" id="PTHR42718">
    <property type="entry name" value="MAJOR FACILITATOR SUPERFAMILY MULTIDRUG TRANSPORTER MFSC"/>
    <property type="match status" value="1"/>
</dbReference>
<evidence type="ECO:0000256" key="1">
    <source>
        <dbReference type="ARBA" id="ARBA00004651"/>
    </source>
</evidence>
<reference evidence="9 10" key="1">
    <citation type="submission" date="2016-11" db="EMBL/GenBank/DDBJ databases">
        <title>Complete genome sequence of Streptomyces niveus SCSIO 3406.</title>
        <authorList>
            <person name="Zhu Q."/>
            <person name="Cheng W."/>
            <person name="Song Y."/>
            <person name="Li Q."/>
            <person name="Ju J."/>
        </authorList>
    </citation>
    <scope>NUCLEOTIDE SEQUENCE [LARGE SCALE GENOMIC DNA]</scope>
    <source>
        <strain evidence="9 10">SCSIO 3406</strain>
    </source>
</reference>
<dbReference type="Gene3D" id="1.20.1250.20">
    <property type="entry name" value="MFS general substrate transporter like domains"/>
    <property type="match status" value="1"/>
</dbReference>
<organism evidence="9 10">
    <name type="scientific">Streptomyces niveus</name>
    <name type="common">Streptomyces spheroides</name>
    <dbReference type="NCBI Taxonomy" id="193462"/>
    <lineage>
        <taxon>Bacteria</taxon>
        <taxon>Bacillati</taxon>
        <taxon>Actinomycetota</taxon>
        <taxon>Actinomycetes</taxon>
        <taxon>Kitasatosporales</taxon>
        <taxon>Streptomycetaceae</taxon>
        <taxon>Streptomyces</taxon>
    </lineage>
</organism>
<keyword evidence="2" id="KW-0813">Transport</keyword>
<name>A0A1U9QPK6_STRNV</name>
<feature type="transmembrane region" description="Helical" evidence="7">
    <location>
        <begin position="20"/>
        <end position="37"/>
    </location>
</feature>
<evidence type="ECO:0000256" key="5">
    <source>
        <dbReference type="ARBA" id="ARBA00023136"/>
    </source>
</evidence>
<feature type="transmembrane region" description="Helical" evidence="7">
    <location>
        <begin position="272"/>
        <end position="298"/>
    </location>
</feature>
<feature type="transmembrane region" description="Helical" evidence="7">
    <location>
        <begin position="310"/>
        <end position="330"/>
    </location>
</feature>
<feature type="transmembrane region" description="Helical" evidence="7">
    <location>
        <begin position="149"/>
        <end position="172"/>
    </location>
</feature>
<dbReference type="GO" id="GO:0005886">
    <property type="term" value="C:plasma membrane"/>
    <property type="evidence" value="ECO:0007669"/>
    <property type="project" value="UniProtKB-SubCell"/>
</dbReference>
<feature type="transmembrane region" description="Helical" evidence="7">
    <location>
        <begin position="241"/>
        <end position="260"/>
    </location>
</feature>
<dbReference type="InterPro" id="IPR011701">
    <property type="entry name" value="MFS"/>
</dbReference>
<dbReference type="OrthoDB" id="3217935at2"/>
<gene>
    <name evidence="9" type="ORF">BBN63_06865</name>
</gene>